<feature type="region of interest" description="Disordered" evidence="1">
    <location>
        <begin position="187"/>
        <end position="286"/>
    </location>
</feature>
<dbReference type="AlphaFoldDB" id="A0A7W7R657"/>
<accession>A0A7W7R657</accession>
<feature type="region of interest" description="Disordered" evidence="1">
    <location>
        <begin position="114"/>
        <end position="151"/>
    </location>
</feature>
<feature type="compositionally biased region" description="Low complexity" evidence="1">
    <location>
        <begin position="213"/>
        <end position="269"/>
    </location>
</feature>
<organism evidence="2 3">
    <name type="scientific">Kitasatospora kifunensis</name>
    <name type="common">Streptomyces kifunensis</name>
    <dbReference type="NCBI Taxonomy" id="58351"/>
    <lineage>
        <taxon>Bacteria</taxon>
        <taxon>Bacillati</taxon>
        <taxon>Actinomycetota</taxon>
        <taxon>Actinomycetes</taxon>
        <taxon>Kitasatosporales</taxon>
        <taxon>Streptomycetaceae</taxon>
        <taxon>Kitasatospora</taxon>
    </lineage>
</organism>
<feature type="compositionally biased region" description="Basic residues" evidence="1">
    <location>
        <begin position="200"/>
        <end position="212"/>
    </location>
</feature>
<feature type="compositionally biased region" description="Low complexity" evidence="1">
    <location>
        <begin position="187"/>
        <end position="199"/>
    </location>
</feature>
<dbReference type="EMBL" id="JACHJV010000001">
    <property type="protein sequence ID" value="MBB4926076.1"/>
    <property type="molecule type" value="Genomic_DNA"/>
</dbReference>
<evidence type="ECO:0000313" key="2">
    <source>
        <dbReference type="EMBL" id="MBB4926076.1"/>
    </source>
</evidence>
<comment type="caution">
    <text evidence="2">The sequence shown here is derived from an EMBL/GenBank/DDBJ whole genome shotgun (WGS) entry which is preliminary data.</text>
</comment>
<reference evidence="2 3" key="1">
    <citation type="submission" date="2020-08" db="EMBL/GenBank/DDBJ databases">
        <title>Sequencing the genomes of 1000 actinobacteria strains.</title>
        <authorList>
            <person name="Klenk H.-P."/>
        </authorList>
    </citation>
    <scope>NUCLEOTIDE SEQUENCE [LARGE SCALE GENOMIC DNA]</scope>
    <source>
        <strain evidence="2 3">DSM 41654</strain>
    </source>
</reference>
<gene>
    <name evidence="2" type="ORF">FHR34_005069</name>
</gene>
<sequence>MRQMLRGYVELAAGLAEAAGKRVVSTTVELLERAGVDMEEAERAVTTQLPPAVQKLETLAQEVVTAGRGGLDLAVGLARAEAEKAVERVGKLGDQVVKVGVVLAYLEGKLRGLEDGGDGAAEQAGQAGHRRRESAGSTSGAGTEAGTGKSGRAEALFAADWQPEAEREAEPALEWETLAGAAGWYTPEEPVTEAAPPRKTAVKRPTTKKTAAKKTTAAKGTTAKTAAAKKTAVKKTTAAKSTAKKAATAKKATGAKQAGPAKKAGTAKKAAPKKAAPKASAGESDV</sequence>
<keyword evidence="3" id="KW-1185">Reference proteome</keyword>
<evidence type="ECO:0000256" key="1">
    <source>
        <dbReference type="SAM" id="MobiDB-lite"/>
    </source>
</evidence>
<name>A0A7W7R657_KITKI</name>
<feature type="compositionally biased region" description="Low complexity" evidence="1">
    <location>
        <begin position="277"/>
        <end position="286"/>
    </location>
</feature>
<proteinExistence type="predicted"/>
<protein>
    <submittedName>
        <fullName evidence="2">Outer membrane biosynthesis protein TonB</fullName>
    </submittedName>
</protein>
<dbReference type="Proteomes" id="UP000540506">
    <property type="component" value="Unassembled WGS sequence"/>
</dbReference>
<dbReference type="RefSeq" id="WP_184938822.1">
    <property type="nucleotide sequence ID" value="NZ_JACHJV010000001.1"/>
</dbReference>
<evidence type="ECO:0000313" key="3">
    <source>
        <dbReference type="Proteomes" id="UP000540506"/>
    </source>
</evidence>